<gene>
    <name evidence="2" type="ORF">OPV22_032774</name>
</gene>
<dbReference type="AlphaFoldDB" id="A0AAV8PSE1"/>
<evidence type="ECO:0000313" key="2">
    <source>
        <dbReference type="EMBL" id="KAJ8459848.1"/>
    </source>
</evidence>
<proteinExistence type="predicted"/>
<name>A0AAV8PSE1_ENSVE</name>
<sequence>MAATSTASGGKFEKKILLGEKSLKHTGKYWKFLLLVEGKGMSSQEKQQTAKILDQLMSKSSHDILDVNKAVTIFIVKAEKQRKKEKEQDTSSTARKLKPKKKTPLKIFKKETLDDSI</sequence>
<dbReference type="Proteomes" id="UP001222027">
    <property type="component" value="Unassembled WGS sequence"/>
</dbReference>
<evidence type="ECO:0000313" key="3">
    <source>
        <dbReference type="Proteomes" id="UP001222027"/>
    </source>
</evidence>
<keyword evidence="3" id="KW-1185">Reference proteome</keyword>
<feature type="region of interest" description="Disordered" evidence="1">
    <location>
        <begin position="81"/>
        <end position="103"/>
    </location>
</feature>
<accession>A0AAV8PSE1</accession>
<organism evidence="2 3">
    <name type="scientific">Ensete ventricosum</name>
    <name type="common">Abyssinian banana</name>
    <name type="synonym">Musa ensete</name>
    <dbReference type="NCBI Taxonomy" id="4639"/>
    <lineage>
        <taxon>Eukaryota</taxon>
        <taxon>Viridiplantae</taxon>
        <taxon>Streptophyta</taxon>
        <taxon>Embryophyta</taxon>
        <taxon>Tracheophyta</taxon>
        <taxon>Spermatophyta</taxon>
        <taxon>Magnoliopsida</taxon>
        <taxon>Liliopsida</taxon>
        <taxon>Zingiberales</taxon>
        <taxon>Musaceae</taxon>
        <taxon>Ensete</taxon>
    </lineage>
</organism>
<comment type="caution">
    <text evidence="2">The sequence shown here is derived from an EMBL/GenBank/DDBJ whole genome shotgun (WGS) entry which is preliminary data.</text>
</comment>
<reference evidence="2 3" key="1">
    <citation type="submission" date="2022-12" db="EMBL/GenBank/DDBJ databases">
        <title>Chromosome-scale assembly of the Ensete ventricosum genome.</title>
        <authorList>
            <person name="Dussert Y."/>
            <person name="Stocks J."/>
            <person name="Wendawek A."/>
            <person name="Woldeyes F."/>
            <person name="Nichols R.A."/>
            <person name="Borrell J.S."/>
        </authorList>
    </citation>
    <scope>NUCLEOTIDE SEQUENCE [LARGE SCALE GENOMIC DNA]</scope>
    <source>
        <strain evidence="3">cv. Maze</strain>
        <tissue evidence="2">Seeds</tissue>
    </source>
</reference>
<dbReference type="EMBL" id="JAQQAF010000009">
    <property type="protein sequence ID" value="KAJ8459848.1"/>
    <property type="molecule type" value="Genomic_DNA"/>
</dbReference>
<protein>
    <submittedName>
        <fullName evidence="2">Uncharacterized protein</fullName>
    </submittedName>
</protein>
<evidence type="ECO:0000256" key="1">
    <source>
        <dbReference type="SAM" id="MobiDB-lite"/>
    </source>
</evidence>